<dbReference type="GO" id="GO:0007165">
    <property type="term" value="P:signal transduction"/>
    <property type="evidence" value="ECO:0007669"/>
    <property type="project" value="UniProtKB-KW"/>
</dbReference>
<proteinExistence type="inferred from homology"/>
<keyword evidence="5 9" id="KW-0472">Membrane</keyword>
<evidence type="ECO:0000256" key="8">
    <source>
        <dbReference type="PROSITE-ProRule" id="PRU00284"/>
    </source>
</evidence>
<dbReference type="Pfam" id="PF00672">
    <property type="entry name" value="HAMP"/>
    <property type="match status" value="1"/>
</dbReference>
<dbReference type="PANTHER" id="PTHR32089:SF112">
    <property type="entry name" value="LYSOZYME-LIKE PROTEIN-RELATED"/>
    <property type="match status" value="1"/>
</dbReference>
<evidence type="ECO:0000256" key="1">
    <source>
        <dbReference type="ARBA" id="ARBA00004651"/>
    </source>
</evidence>
<evidence type="ECO:0000256" key="2">
    <source>
        <dbReference type="ARBA" id="ARBA00022475"/>
    </source>
</evidence>
<dbReference type="SMART" id="SM00304">
    <property type="entry name" value="HAMP"/>
    <property type="match status" value="1"/>
</dbReference>
<dbReference type="PROSITE" id="PS50111">
    <property type="entry name" value="CHEMOTAXIS_TRANSDUC_2"/>
    <property type="match status" value="1"/>
</dbReference>
<keyword evidence="3 9" id="KW-0812">Transmembrane</keyword>
<dbReference type="Proteomes" id="UP000563151">
    <property type="component" value="Unassembled WGS sequence"/>
</dbReference>
<dbReference type="PANTHER" id="PTHR32089">
    <property type="entry name" value="METHYL-ACCEPTING CHEMOTAXIS PROTEIN MCPB"/>
    <property type="match status" value="1"/>
</dbReference>
<keyword evidence="13" id="KW-1185">Reference proteome</keyword>
<name>A0A923ED50_CLOTT</name>
<dbReference type="SUPFAM" id="SSF58104">
    <property type="entry name" value="Methyl-accepting chemotaxis protein (MCP) signaling domain"/>
    <property type="match status" value="1"/>
</dbReference>
<evidence type="ECO:0000256" key="5">
    <source>
        <dbReference type="ARBA" id="ARBA00023136"/>
    </source>
</evidence>
<feature type="domain" description="Methyl-accepting transducer" evidence="10">
    <location>
        <begin position="301"/>
        <end position="558"/>
    </location>
</feature>
<evidence type="ECO:0000256" key="6">
    <source>
        <dbReference type="ARBA" id="ARBA00023224"/>
    </source>
</evidence>
<evidence type="ECO:0000259" key="10">
    <source>
        <dbReference type="PROSITE" id="PS50111"/>
    </source>
</evidence>
<feature type="domain" description="HAMP" evidence="11">
    <location>
        <begin position="230"/>
        <end position="282"/>
    </location>
</feature>
<dbReference type="PROSITE" id="PS50885">
    <property type="entry name" value="HAMP"/>
    <property type="match status" value="1"/>
</dbReference>
<dbReference type="RefSeq" id="WP_035150551.1">
    <property type="nucleotide sequence ID" value="NZ_JAAZWO010000038.1"/>
</dbReference>
<feature type="transmembrane region" description="Helical" evidence="9">
    <location>
        <begin position="21"/>
        <end position="39"/>
    </location>
</feature>
<dbReference type="SMART" id="SM00283">
    <property type="entry name" value="MA"/>
    <property type="match status" value="1"/>
</dbReference>
<keyword evidence="6 8" id="KW-0807">Transducer</keyword>
<keyword evidence="4 9" id="KW-1133">Transmembrane helix</keyword>
<dbReference type="GO" id="GO:0005886">
    <property type="term" value="C:plasma membrane"/>
    <property type="evidence" value="ECO:0007669"/>
    <property type="project" value="UniProtKB-SubCell"/>
</dbReference>
<feature type="transmembrane region" description="Helical" evidence="9">
    <location>
        <begin position="203"/>
        <end position="225"/>
    </location>
</feature>
<dbReference type="InterPro" id="IPR003660">
    <property type="entry name" value="HAMP_dom"/>
</dbReference>
<accession>A0A923ED50</accession>
<keyword evidence="2" id="KW-1003">Cell membrane</keyword>
<evidence type="ECO:0000313" key="12">
    <source>
        <dbReference type="EMBL" id="MBC2399877.1"/>
    </source>
</evidence>
<dbReference type="EMBL" id="JAAZWO010000038">
    <property type="protein sequence ID" value="MBC2399877.1"/>
    <property type="molecule type" value="Genomic_DNA"/>
</dbReference>
<dbReference type="Pfam" id="PF00015">
    <property type="entry name" value="MCPsignal"/>
    <property type="match status" value="1"/>
</dbReference>
<evidence type="ECO:0000313" key="13">
    <source>
        <dbReference type="Proteomes" id="UP000563151"/>
    </source>
</evidence>
<dbReference type="Gene3D" id="6.10.340.10">
    <property type="match status" value="1"/>
</dbReference>
<dbReference type="Gene3D" id="1.10.287.950">
    <property type="entry name" value="Methyl-accepting chemotaxis protein"/>
    <property type="match status" value="1"/>
</dbReference>
<dbReference type="Gene3D" id="3.30.450.20">
    <property type="entry name" value="PAS domain"/>
    <property type="match status" value="1"/>
</dbReference>
<dbReference type="InterPro" id="IPR033480">
    <property type="entry name" value="sCache_2"/>
</dbReference>
<comment type="caution">
    <text evidence="12">The sequence shown here is derived from an EMBL/GenBank/DDBJ whole genome shotgun (WGS) entry which is preliminary data.</text>
</comment>
<organism evidence="12 13">
    <name type="scientific">Clostridium tetanomorphum</name>
    <dbReference type="NCBI Taxonomy" id="1553"/>
    <lineage>
        <taxon>Bacteria</taxon>
        <taxon>Bacillati</taxon>
        <taxon>Bacillota</taxon>
        <taxon>Clostridia</taxon>
        <taxon>Eubacteriales</taxon>
        <taxon>Clostridiaceae</taxon>
        <taxon>Clostridium</taxon>
    </lineage>
</organism>
<evidence type="ECO:0000259" key="11">
    <source>
        <dbReference type="PROSITE" id="PS50885"/>
    </source>
</evidence>
<reference evidence="12 13" key="1">
    <citation type="submission" date="2020-04" db="EMBL/GenBank/DDBJ databases">
        <title>Genomic insights into acetone-butanol-ethanol (ABE) fermentation by sequencing solventogenic clostridia strains.</title>
        <authorList>
            <person name="Brown S."/>
        </authorList>
    </citation>
    <scope>NUCLEOTIDE SEQUENCE [LARGE SCALE GENOMIC DNA]</scope>
    <source>
        <strain evidence="12 13">DJ011</strain>
    </source>
</reference>
<dbReference type="CDD" id="cd06225">
    <property type="entry name" value="HAMP"/>
    <property type="match status" value="1"/>
</dbReference>
<dbReference type="InterPro" id="IPR004089">
    <property type="entry name" value="MCPsignal_dom"/>
</dbReference>
<evidence type="ECO:0000256" key="7">
    <source>
        <dbReference type="ARBA" id="ARBA00029447"/>
    </source>
</evidence>
<comment type="subcellular location">
    <subcellularLocation>
        <location evidence="1">Cell membrane</location>
        <topology evidence="1">Multi-pass membrane protein</topology>
    </subcellularLocation>
</comment>
<dbReference type="SMART" id="SM01049">
    <property type="entry name" value="Cache_2"/>
    <property type="match status" value="1"/>
</dbReference>
<evidence type="ECO:0000256" key="9">
    <source>
        <dbReference type="SAM" id="Phobius"/>
    </source>
</evidence>
<evidence type="ECO:0000256" key="3">
    <source>
        <dbReference type="ARBA" id="ARBA00022692"/>
    </source>
</evidence>
<sequence>MAKQMKNNTLKRSLLSSYISIFLLIIVSILAMTITSFLSSKKALTALGEEALRNRIQMGLAMMSSLEEEVKEGKISRNHAQEIFRMKMLNPKESDGKTRGLNETLELGIKAYMYAIDSNGLEVMHPFKEGENISSVTDAKGNSVTKLIIEEGKAPKNNGIIHFWWKNPDETKERPKVNAVGYFEPWDWYINVGCYNEDFYKPAYNILVSIMIITVIVFILSILIIRKLITNKINPLTQIVNAMELASNGDLSIRLNINSKDELGYISNIFNHMLDKMHSIITKINDTSKMLKEKTYIVDSVTSVTEQNSNSIKEAMEEISAGIADTTKEIQRSSNEITTLSTDINSIKDTSTAMNKEVEKTSTLNENIINTLNLLETQNKENREIADETTLKMQNLLEKSREILNIIHTIGDISYQTNLLALNASIESARAGEYGKGFAVVANEVKKLSEETSNATDKIDNLIKDLVEAINISVETVKKSNMVAQKQTLAISKTKDTLENVVTFIKEIPNSIEENLEKVNDAFTKKESITTSMESILTVTEEISASSEEIAASTSEVNENIISMKKLVDELTIFTEELYKEANTFKLN</sequence>
<evidence type="ECO:0000256" key="4">
    <source>
        <dbReference type="ARBA" id="ARBA00022989"/>
    </source>
</evidence>
<dbReference type="AlphaFoldDB" id="A0A923ED50"/>
<comment type="similarity">
    <text evidence="7">Belongs to the methyl-accepting chemotaxis (MCP) protein family.</text>
</comment>
<dbReference type="Pfam" id="PF17200">
    <property type="entry name" value="sCache_2"/>
    <property type="match status" value="1"/>
</dbReference>
<gene>
    <name evidence="12" type="ORF">HGG79_19230</name>
</gene>
<protein>
    <submittedName>
        <fullName evidence="12">Methyl-accepting chemotaxis protein</fullName>
    </submittedName>
</protein>